<keyword evidence="2" id="KW-1185">Reference proteome</keyword>
<organism evidence="1 2">
    <name type="scientific">Phytohabitans aurantiacus</name>
    <dbReference type="NCBI Taxonomy" id="3016789"/>
    <lineage>
        <taxon>Bacteria</taxon>
        <taxon>Bacillati</taxon>
        <taxon>Actinomycetota</taxon>
        <taxon>Actinomycetes</taxon>
        <taxon>Micromonosporales</taxon>
        <taxon>Micromonosporaceae</taxon>
    </lineage>
</organism>
<evidence type="ECO:0000313" key="2">
    <source>
        <dbReference type="Proteomes" id="UP001144280"/>
    </source>
</evidence>
<proteinExistence type="predicted"/>
<name>A0ABQ5RAH6_9ACTN</name>
<dbReference type="EMBL" id="BSDI01000084">
    <property type="protein sequence ID" value="GLI03400.1"/>
    <property type="molecule type" value="Genomic_DNA"/>
</dbReference>
<reference evidence="1" key="1">
    <citation type="submission" date="2022-12" db="EMBL/GenBank/DDBJ databases">
        <title>New Phytohabitans aurantiacus sp. RD004123 nov., an actinomycete isolated from soil.</title>
        <authorList>
            <person name="Triningsih D.W."/>
            <person name="Harunari E."/>
            <person name="Igarashi Y."/>
        </authorList>
    </citation>
    <scope>NUCLEOTIDE SEQUENCE</scope>
    <source>
        <strain evidence="1">RD004123</strain>
    </source>
</reference>
<dbReference type="Proteomes" id="UP001144280">
    <property type="component" value="Unassembled WGS sequence"/>
</dbReference>
<evidence type="ECO:0000313" key="1">
    <source>
        <dbReference type="EMBL" id="GLI03400.1"/>
    </source>
</evidence>
<gene>
    <name evidence="1" type="ORF">Pa4123_86780</name>
</gene>
<comment type="caution">
    <text evidence="1">The sequence shown here is derived from an EMBL/GenBank/DDBJ whole genome shotgun (WGS) entry which is preliminary data.</text>
</comment>
<protein>
    <submittedName>
        <fullName evidence="1">Uncharacterized protein</fullName>
    </submittedName>
</protein>
<sequence length="109" mass="12438">MAPPPPPGGWELKYADKTAVDGWEELRQQVPNALFKAWEVLSTRPTDPENRERQHPLRGELGTRLVNGGTFEQWQYEITGGGRIWYCPDPDKRVVWLTRAGTGHPRSTQ</sequence>
<accession>A0ABQ5RAH6</accession>